<organism evidence="8 9">
    <name type="scientific">Zea mays</name>
    <name type="common">Maize</name>
    <dbReference type="NCBI Taxonomy" id="4577"/>
    <lineage>
        <taxon>Eukaryota</taxon>
        <taxon>Viridiplantae</taxon>
        <taxon>Streptophyta</taxon>
        <taxon>Embryophyta</taxon>
        <taxon>Tracheophyta</taxon>
        <taxon>Spermatophyta</taxon>
        <taxon>Magnoliopsida</taxon>
        <taxon>Liliopsida</taxon>
        <taxon>Poales</taxon>
        <taxon>Poaceae</taxon>
        <taxon>PACMAD clade</taxon>
        <taxon>Panicoideae</taxon>
        <taxon>Andropogonodae</taxon>
        <taxon>Andropogoneae</taxon>
        <taxon>Tripsacinae</taxon>
        <taxon>Zea</taxon>
    </lineage>
</organism>
<evidence type="ECO:0007829" key="10">
    <source>
        <dbReference type="PeptideAtlas" id="A0A804LR49"/>
    </source>
</evidence>
<evidence type="ECO:0000256" key="5">
    <source>
        <dbReference type="ARBA" id="ARBA00022761"/>
    </source>
</evidence>
<protein>
    <submittedName>
        <fullName evidence="8">Uncharacterized protein</fullName>
    </submittedName>
</protein>
<evidence type="ECO:0000256" key="6">
    <source>
        <dbReference type="ARBA" id="ARBA00023129"/>
    </source>
</evidence>
<gene>
    <name evidence="8" type="primary">z1D_4</name>
</gene>
<reference evidence="8" key="2">
    <citation type="submission" date="2019-07" db="EMBL/GenBank/DDBJ databases">
        <authorList>
            <person name="Seetharam A."/>
            <person name="Woodhouse M."/>
            <person name="Cannon E."/>
        </authorList>
    </citation>
    <scope>NUCLEOTIDE SEQUENCE [LARGE SCALE GENOMIC DNA]</scope>
    <source>
        <strain evidence="8">cv. B73</strain>
    </source>
</reference>
<name>A0A804LR49_MAIZE</name>
<keyword evidence="5" id="KW-0758">Storage protein</keyword>
<dbReference type="AlphaFoldDB" id="A0A804LR49"/>
<dbReference type="Proteomes" id="UP000007305">
    <property type="component" value="Chromosome 1"/>
</dbReference>
<dbReference type="InterPro" id="IPR052508">
    <property type="entry name" value="Maize_Zein_Storage"/>
</dbReference>
<dbReference type="Gramene" id="Zm00001eb030160_T001">
    <property type="protein sequence ID" value="Zm00001eb030160_P001"/>
    <property type="gene ID" value="Zm00001eb030160"/>
</dbReference>
<comment type="similarity">
    <text evidence="2">Belongs to the zein family.</text>
</comment>
<sequence length="221" mass="24435">MAAKIFAILALLALSASVATATIIPQCSQQYLSPVTAARFEYPTIQSYRLQEAIAASILRSLALTVQQPYALLQQPSLMNLYLQRIAAQQLQQQLLPIINQVVAANLAAYLQQQQFLPFNQLAGVNPAAYLQAQQLLPFNQLVRSPAAFLLQQQLLPFHLQVVANIAAFLQQQQQLLPFYPQDVANNVAFLQQQQLLPFNQLALTNPTTLLQQPTIGGAIF</sequence>
<accession>A0A804LR49</accession>
<evidence type="ECO:0000256" key="4">
    <source>
        <dbReference type="ARBA" id="ARBA00022737"/>
    </source>
</evidence>
<proteinExistence type="evidence at protein level"/>
<dbReference type="EnsemblPlants" id="Zm00001eb030160_T001">
    <property type="protein sequence ID" value="Zm00001eb030160_P001"/>
    <property type="gene ID" value="Zm00001eb030160"/>
</dbReference>
<reference evidence="9" key="1">
    <citation type="submission" date="2015-12" db="EMBL/GenBank/DDBJ databases">
        <title>Update maize B73 reference genome by single molecule sequencing technologies.</title>
        <authorList>
            <consortium name="Maize Genome Sequencing Project"/>
            <person name="Ware D."/>
        </authorList>
    </citation>
    <scope>NUCLEOTIDE SEQUENCE [LARGE SCALE GENOMIC DNA]</scope>
    <source>
        <strain evidence="9">cv. B73</strain>
    </source>
</reference>
<keyword evidence="4" id="KW-0677">Repeat</keyword>
<evidence type="ECO:0000256" key="3">
    <source>
        <dbReference type="ARBA" id="ARBA00022729"/>
    </source>
</evidence>
<evidence type="ECO:0000313" key="8">
    <source>
        <dbReference type="EnsemblPlants" id="Zm00001eb030160_P001"/>
    </source>
</evidence>
<feature type="signal peptide" evidence="7">
    <location>
        <begin position="1"/>
        <end position="21"/>
    </location>
</feature>
<dbReference type="Pfam" id="PF01559">
    <property type="entry name" value="Zein"/>
    <property type="match status" value="2"/>
</dbReference>
<evidence type="ECO:0000256" key="1">
    <source>
        <dbReference type="ARBA" id="ARBA00003755"/>
    </source>
</evidence>
<dbReference type="GO" id="GO:0045735">
    <property type="term" value="F:nutrient reservoir activity"/>
    <property type="evidence" value="ECO:0007669"/>
    <property type="project" value="UniProtKB-KW"/>
</dbReference>
<evidence type="ECO:0000256" key="2">
    <source>
        <dbReference type="ARBA" id="ARBA00005777"/>
    </source>
</evidence>
<evidence type="ECO:0000313" key="9">
    <source>
        <dbReference type="Proteomes" id="UP000007305"/>
    </source>
</evidence>
<keyword evidence="3 7" id="KW-0732">Signal</keyword>
<feature type="chain" id="PRO_5032802806" evidence="7">
    <location>
        <begin position="22"/>
        <end position="221"/>
    </location>
</feature>
<dbReference type="PANTHER" id="PTHR48244">
    <property type="entry name" value="ZEIN-ALPHA A20-RELATED"/>
    <property type="match status" value="1"/>
</dbReference>
<dbReference type="PANTHER" id="PTHR48244:SF2">
    <property type="entry name" value="ZEIN-ALPHA 19C2"/>
    <property type="match status" value="1"/>
</dbReference>
<keyword evidence="9" id="KW-1185">Reference proteome</keyword>
<reference evidence="8" key="3">
    <citation type="submission" date="2021-05" db="UniProtKB">
        <authorList>
            <consortium name="EnsemblPlants"/>
        </authorList>
    </citation>
    <scope>IDENTIFICATION</scope>
    <source>
        <strain evidence="8">cv. B73</strain>
    </source>
</reference>
<comment type="function">
    <text evidence="1">Zeins are major seed storage proteins.</text>
</comment>
<keyword evidence="10" id="KW-1267">Proteomics identification</keyword>
<keyword evidence="6" id="KW-0708">Seed storage protein</keyword>
<evidence type="ECO:0000256" key="7">
    <source>
        <dbReference type="SAM" id="SignalP"/>
    </source>
</evidence>
<dbReference type="InterPro" id="IPR002530">
    <property type="entry name" value="Zein"/>
</dbReference>